<dbReference type="PANTHER" id="PTHR31935:SF1">
    <property type="entry name" value="COILED-COIL DOMAIN-CONTAINING PROTEIN 13"/>
    <property type="match status" value="1"/>
</dbReference>
<reference evidence="4" key="2">
    <citation type="submission" date="2010-04" db="EMBL/GenBank/DDBJ databases">
        <authorList>
            <person name="Buell R."/>
            <person name="Hamilton J."/>
            <person name="Hostetler J."/>
        </authorList>
    </citation>
    <scope>NUCLEOTIDE SEQUENCE [LARGE SCALE GENOMIC DNA]</scope>
    <source>
        <strain evidence="4">DAOM:BR144</strain>
    </source>
</reference>
<dbReference type="InParanoid" id="K3WAH7"/>
<feature type="region of interest" description="Disordered" evidence="2">
    <location>
        <begin position="1"/>
        <end position="75"/>
    </location>
</feature>
<dbReference type="OMA" id="EIQWDRV"/>
<dbReference type="PANTHER" id="PTHR31935">
    <property type="entry name" value="COILED-COIL DOMAIN-CONTAINING PROTEIN 13"/>
    <property type="match status" value="1"/>
</dbReference>
<feature type="region of interest" description="Disordered" evidence="2">
    <location>
        <begin position="460"/>
        <end position="586"/>
    </location>
</feature>
<evidence type="ECO:0000313" key="4">
    <source>
        <dbReference type="Proteomes" id="UP000019132"/>
    </source>
</evidence>
<evidence type="ECO:0000256" key="2">
    <source>
        <dbReference type="SAM" id="MobiDB-lite"/>
    </source>
</evidence>
<keyword evidence="4" id="KW-1185">Reference proteome</keyword>
<reference evidence="4" key="1">
    <citation type="journal article" date="2010" name="Genome Biol.">
        <title>Genome sequence of the necrotrophic plant pathogen Pythium ultimum reveals original pathogenicity mechanisms and effector repertoire.</title>
        <authorList>
            <person name="Levesque C.A."/>
            <person name="Brouwer H."/>
            <person name="Cano L."/>
            <person name="Hamilton J.P."/>
            <person name="Holt C."/>
            <person name="Huitema E."/>
            <person name="Raffaele S."/>
            <person name="Robideau G.P."/>
            <person name="Thines M."/>
            <person name="Win J."/>
            <person name="Zerillo M.M."/>
            <person name="Beakes G.W."/>
            <person name="Boore J.L."/>
            <person name="Busam D."/>
            <person name="Dumas B."/>
            <person name="Ferriera S."/>
            <person name="Fuerstenberg S.I."/>
            <person name="Gachon C.M."/>
            <person name="Gaulin E."/>
            <person name="Govers F."/>
            <person name="Grenville-Briggs L."/>
            <person name="Horner N."/>
            <person name="Hostetler J."/>
            <person name="Jiang R.H."/>
            <person name="Johnson J."/>
            <person name="Krajaejun T."/>
            <person name="Lin H."/>
            <person name="Meijer H.J."/>
            <person name="Moore B."/>
            <person name="Morris P."/>
            <person name="Phuntmart V."/>
            <person name="Puiu D."/>
            <person name="Shetty J."/>
            <person name="Stajich J.E."/>
            <person name="Tripathy S."/>
            <person name="Wawra S."/>
            <person name="van West P."/>
            <person name="Whitty B.R."/>
            <person name="Coutinho P.M."/>
            <person name="Henrissat B."/>
            <person name="Martin F."/>
            <person name="Thomas P.D."/>
            <person name="Tyler B.M."/>
            <person name="De Vries R.P."/>
            <person name="Kamoun S."/>
            <person name="Yandell M."/>
            <person name="Tisserat N."/>
            <person name="Buell C.R."/>
        </authorList>
    </citation>
    <scope>NUCLEOTIDE SEQUENCE</scope>
    <source>
        <strain evidence="4">DAOM:BR144</strain>
    </source>
</reference>
<dbReference type="VEuPathDB" id="FungiDB:PYU1_G001966"/>
<protein>
    <submittedName>
        <fullName evidence="3">Uncharacterized protein</fullName>
    </submittedName>
</protein>
<dbReference type="HOGENOM" id="CLU_026962_0_0_1"/>
<keyword evidence="1" id="KW-0175">Coiled coil</keyword>
<dbReference type="AlphaFoldDB" id="K3WAH7"/>
<accession>K3WAH7</accession>
<feature type="coiled-coil region" evidence="1">
    <location>
        <begin position="85"/>
        <end position="112"/>
    </location>
</feature>
<feature type="coiled-coil region" evidence="1">
    <location>
        <begin position="600"/>
        <end position="665"/>
    </location>
</feature>
<sequence>MHVESTHVHTALVMPQFDEDSDESSSSDSGAESLLPQYHRHVPATHKSPLRSQQQDDNNNLSDNGRTSSPVPFQGEFQWDNVHNVQQLTNSNAQLVAQMTECKRQIKTLQIQLEAMTPVPGFNADAVQEILLERDGGADHDIRDAKIVHQAKTLRRLKRTLQREKQIVVNAIKQCKVLETAKQQLEKQVDTLTLKAARFQARANAAKQQNDHLQGGQAGPQQEDDADTGDPVSTPVQATAADLGIKKKFDDLKVKHDKLQHDVKKLQRALQREVGDDVALDEFLIENADANARRRGRAQQIVILKAKVKKLEAELVAVKTVTATNGEDLFQPAIMETNVDRRAQQELASQHVQRQKQLDKVAQERDELLARVAQLTQKHDGVKSRAQILEKEKLESKAKFQVLVDKSKNDDALIDALQRQLETWKGKVQHVKRVRTAESASSNSITMDERLELEQLRQRVADHQKRQHGGASANSASDQIPRRPPSASSSSTLSLVTGMPVPSEASQYRTMATEKERLSETVKALQAQLESKERQLRQPKQQQPPMPSMLPSDIPGATRIPQKIAIPTPSSTRPYAGGSDATSKQTAEIEVLRRTFRETIKTKEDQIAALRIRLQDLEASQHQQSTRRDADNDLVLEVQDLQEENQFLRQEFDKLKSRYESLVSKSATNKAK</sequence>
<feature type="coiled-coil region" evidence="1">
    <location>
        <begin position="249"/>
        <end position="276"/>
    </location>
</feature>
<reference evidence="3" key="3">
    <citation type="submission" date="2015-02" db="UniProtKB">
        <authorList>
            <consortium name="EnsemblProtists"/>
        </authorList>
    </citation>
    <scope>IDENTIFICATION</scope>
    <source>
        <strain evidence="3">DAOM BR144</strain>
    </source>
</reference>
<dbReference type="Proteomes" id="UP000019132">
    <property type="component" value="Unassembled WGS sequence"/>
</dbReference>
<evidence type="ECO:0000256" key="1">
    <source>
        <dbReference type="SAM" id="Coils"/>
    </source>
</evidence>
<dbReference type="EnsemblProtists" id="PYU1_T001968">
    <property type="protein sequence ID" value="PYU1_T001968"/>
    <property type="gene ID" value="PYU1_G001966"/>
</dbReference>
<feature type="region of interest" description="Disordered" evidence="2">
    <location>
        <begin position="203"/>
        <end position="235"/>
    </location>
</feature>
<evidence type="ECO:0000313" key="3">
    <source>
        <dbReference type="EnsemblProtists" id="PYU1_T001968"/>
    </source>
</evidence>
<organism evidence="3 4">
    <name type="scientific">Globisporangium ultimum (strain ATCC 200006 / CBS 805.95 / DAOM BR144)</name>
    <name type="common">Pythium ultimum</name>
    <dbReference type="NCBI Taxonomy" id="431595"/>
    <lineage>
        <taxon>Eukaryota</taxon>
        <taxon>Sar</taxon>
        <taxon>Stramenopiles</taxon>
        <taxon>Oomycota</taxon>
        <taxon>Peronosporomycetes</taxon>
        <taxon>Pythiales</taxon>
        <taxon>Pythiaceae</taxon>
        <taxon>Globisporangium</taxon>
    </lineage>
</organism>
<dbReference type="InterPro" id="IPR038929">
    <property type="entry name" value="CCDC13"/>
</dbReference>
<feature type="compositionally biased region" description="Low complexity" evidence="2">
    <location>
        <begin position="486"/>
        <end position="495"/>
    </location>
</feature>
<dbReference type="eggNOG" id="ENOG502S8V1">
    <property type="taxonomic scope" value="Eukaryota"/>
</dbReference>
<name>K3WAH7_GLOUD</name>
<proteinExistence type="predicted"/>
<feature type="compositionally biased region" description="Low complexity" evidence="2">
    <location>
        <begin position="52"/>
        <end position="64"/>
    </location>
</feature>
<dbReference type="EMBL" id="GL376634">
    <property type="status" value="NOT_ANNOTATED_CDS"/>
    <property type="molecule type" value="Genomic_DNA"/>
</dbReference>